<dbReference type="InterPro" id="IPR033873">
    <property type="entry name" value="CND41-like"/>
</dbReference>
<dbReference type="InterPro" id="IPR033121">
    <property type="entry name" value="PEPTIDASE_A1"/>
</dbReference>
<dbReference type="InterPro" id="IPR001461">
    <property type="entry name" value="Aspartic_peptidase_A1"/>
</dbReference>
<dbReference type="PRINTS" id="PR00792">
    <property type="entry name" value="PEPSIN"/>
</dbReference>
<evidence type="ECO:0000256" key="3">
    <source>
        <dbReference type="ARBA" id="ARBA00022729"/>
    </source>
</evidence>
<organism evidence="10">
    <name type="scientific">Eucalyptus grandis</name>
    <name type="common">Flooded gum</name>
    <dbReference type="NCBI Taxonomy" id="71139"/>
    <lineage>
        <taxon>Eukaryota</taxon>
        <taxon>Viridiplantae</taxon>
        <taxon>Streptophyta</taxon>
        <taxon>Embryophyta</taxon>
        <taxon>Tracheophyta</taxon>
        <taxon>Spermatophyta</taxon>
        <taxon>Magnoliopsida</taxon>
        <taxon>eudicotyledons</taxon>
        <taxon>Gunneridae</taxon>
        <taxon>Pentapetalae</taxon>
        <taxon>rosids</taxon>
        <taxon>malvids</taxon>
        <taxon>Myrtales</taxon>
        <taxon>Myrtaceae</taxon>
        <taxon>Myrtoideae</taxon>
        <taxon>Eucalypteae</taxon>
        <taxon>Eucalyptus</taxon>
    </lineage>
</organism>
<reference evidence="10" key="1">
    <citation type="submission" date="2013-07" db="EMBL/GenBank/DDBJ databases">
        <title>The genome of Eucalyptus grandis.</title>
        <authorList>
            <person name="Schmutz J."/>
            <person name="Hayes R."/>
            <person name="Myburg A."/>
            <person name="Tuskan G."/>
            <person name="Grattapaglia D."/>
            <person name="Rokhsar D.S."/>
        </authorList>
    </citation>
    <scope>NUCLEOTIDE SEQUENCE</scope>
    <source>
        <tissue evidence="10">Leaf extractions</tissue>
    </source>
</reference>
<dbReference type="Pfam" id="PF14543">
    <property type="entry name" value="TAXi_N"/>
    <property type="match status" value="1"/>
</dbReference>
<evidence type="ECO:0000256" key="8">
    <source>
        <dbReference type="SAM" id="SignalP"/>
    </source>
</evidence>
<evidence type="ECO:0000256" key="5">
    <source>
        <dbReference type="ARBA" id="ARBA00022801"/>
    </source>
</evidence>
<evidence type="ECO:0000256" key="7">
    <source>
        <dbReference type="PIRSR" id="PIRSR601461-1"/>
    </source>
</evidence>
<dbReference type="PANTHER" id="PTHR13683:SF750">
    <property type="entry name" value="ASPARTYL PROTEASE AED1"/>
    <property type="match status" value="1"/>
</dbReference>
<evidence type="ECO:0000256" key="4">
    <source>
        <dbReference type="ARBA" id="ARBA00022750"/>
    </source>
</evidence>
<dbReference type="InterPro" id="IPR032861">
    <property type="entry name" value="TAXi_N"/>
</dbReference>
<dbReference type="FunFam" id="2.40.70.10:FF:000021">
    <property type="entry name" value="Aspartyl protease AED1"/>
    <property type="match status" value="1"/>
</dbReference>
<dbReference type="InterPro" id="IPR021109">
    <property type="entry name" value="Peptidase_aspartic_dom_sf"/>
</dbReference>
<evidence type="ECO:0000256" key="1">
    <source>
        <dbReference type="ARBA" id="ARBA00007447"/>
    </source>
</evidence>
<proteinExistence type="inferred from homology"/>
<accession>A0A059BCM9</accession>
<dbReference type="GO" id="GO:0006508">
    <property type="term" value="P:proteolysis"/>
    <property type="evidence" value="ECO:0007669"/>
    <property type="project" value="UniProtKB-KW"/>
</dbReference>
<feature type="chain" id="PRO_5001568336" description="Peptidase A1 domain-containing protein" evidence="8">
    <location>
        <begin position="44"/>
        <end position="481"/>
    </location>
</feature>
<keyword evidence="4" id="KW-0064">Aspartyl protease</keyword>
<evidence type="ECO:0000313" key="10">
    <source>
        <dbReference type="EMBL" id="KCW63937.1"/>
    </source>
</evidence>
<keyword evidence="2" id="KW-0645">Protease</keyword>
<keyword evidence="5" id="KW-0378">Hydrolase</keyword>
<evidence type="ECO:0000259" key="9">
    <source>
        <dbReference type="PROSITE" id="PS51767"/>
    </source>
</evidence>
<gene>
    <name evidence="10" type="ORF">EUGRSUZ_G01615</name>
</gene>
<feature type="signal peptide" evidence="8">
    <location>
        <begin position="1"/>
        <end position="43"/>
    </location>
</feature>
<dbReference type="PROSITE" id="PS51767">
    <property type="entry name" value="PEPTIDASE_A1"/>
    <property type="match status" value="1"/>
</dbReference>
<dbReference type="Gramene" id="KCW63937">
    <property type="protein sequence ID" value="KCW63937"/>
    <property type="gene ID" value="EUGRSUZ_G01615"/>
</dbReference>
<dbReference type="FunFam" id="2.40.70.10:FF:000013">
    <property type="entry name" value="Aspartyl protease AED1"/>
    <property type="match status" value="1"/>
</dbReference>
<evidence type="ECO:0000256" key="6">
    <source>
        <dbReference type="ARBA" id="ARBA00023157"/>
    </source>
</evidence>
<feature type="domain" description="Peptidase A1" evidence="9">
    <location>
        <begin position="136"/>
        <end position="476"/>
    </location>
</feature>
<dbReference type="AlphaFoldDB" id="A0A059BCM9"/>
<dbReference type="OMA" id="NSQACTT"/>
<dbReference type="GO" id="GO:0004190">
    <property type="term" value="F:aspartic-type endopeptidase activity"/>
    <property type="evidence" value="ECO:0007669"/>
    <property type="project" value="UniProtKB-KW"/>
</dbReference>
<dbReference type="MEROPS" id="A01.050"/>
<dbReference type="InterPro" id="IPR032799">
    <property type="entry name" value="TAXi_C"/>
</dbReference>
<feature type="active site" evidence="7">
    <location>
        <position position="154"/>
    </location>
</feature>
<protein>
    <recommendedName>
        <fullName evidence="9">Peptidase A1 domain-containing protein</fullName>
    </recommendedName>
</protein>
<dbReference type="PANTHER" id="PTHR13683">
    <property type="entry name" value="ASPARTYL PROTEASES"/>
    <property type="match status" value="1"/>
</dbReference>
<dbReference type="Pfam" id="PF14541">
    <property type="entry name" value="TAXi_C"/>
    <property type="match status" value="1"/>
</dbReference>
<sequence>MTARMTKMTTAASSCASFLIKILLRASFLCLLCLSEKACVVHGADEITLPVSSLFPSPNCKASTTNGSSTLKLVHKHGPCSPLFNGELANYTQFLLEDSARAKWIRSQFSGTNTANDLKGSAVSVQAKYGPGGESYLVTIGLGTPKKDLTLLFDTGSALTWTQCEPCIGSCYNQTEAIFDPSQSSSYANTSCSSPSCSQLPSGTGGRQPGCIDSTCVYDQRYGDRESFTMGFFATETLTLSPTDVISGFQFGCGQNNQGNFKEFAGLLGLARDRISLVEQSATKYGRSFSYCLPPSISSTGYLTFGKGSVTSASVSFTPISMVSQSSIFYGIDIIGISVGGKPLSIPSTVFSNAGTIIDSGTTITQLPPTAYSALRSAFRQAMTKYKMSTPASSFDTCYDLSGSTMVTVPVITFSFNGPIDINLDPSGVLILVDPSKVCLAFASSGDDRDLSIYGNIQQRSFEVVYDVAGGRIGFGAQGCS</sequence>
<keyword evidence="6" id="KW-1015">Disulfide bond</keyword>
<comment type="similarity">
    <text evidence="1">Belongs to the peptidase A1 family.</text>
</comment>
<feature type="active site" evidence="7">
    <location>
        <position position="359"/>
    </location>
</feature>
<dbReference type="SUPFAM" id="SSF50630">
    <property type="entry name" value="Acid proteases"/>
    <property type="match status" value="1"/>
</dbReference>
<dbReference type="CDD" id="cd05472">
    <property type="entry name" value="cnd41_like"/>
    <property type="match status" value="1"/>
</dbReference>
<dbReference type="Gene3D" id="2.40.70.10">
    <property type="entry name" value="Acid Proteases"/>
    <property type="match status" value="2"/>
</dbReference>
<dbReference type="InParanoid" id="A0A059BCM9"/>
<evidence type="ECO:0000256" key="2">
    <source>
        <dbReference type="ARBA" id="ARBA00022670"/>
    </source>
</evidence>
<keyword evidence="3 8" id="KW-0732">Signal</keyword>
<name>A0A059BCM9_EUCGR</name>
<dbReference type="EMBL" id="KK198759">
    <property type="protein sequence ID" value="KCW63937.1"/>
    <property type="molecule type" value="Genomic_DNA"/>
</dbReference>